<feature type="region of interest" description="Disordered" evidence="7">
    <location>
        <begin position="1"/>
        <end position="27"/>
    </location>
</feature>
<dbReference type="InterPro" id="IPR013785">
    <property type="entry name" value="Aldolase_TIM"/>
</dbReference>
<dbReference type="NCBIfam" id="TIGR04337">
    <property type="entry name" value="AmmeMemoSam_rS"/>
    <property type="match status" value="1"/>
</dbReference>
<comment type="caution">
    <text evidence="9">The sequence shown here is derived from an EMBL/GenBank/DDBJ whole genome shotgun (WGS) entry which is preliminary data.</text>
</comment>
<dbReference type="SFLD" id="SFLDG01101">
    <property type="entry name" value="Uncharacterised_Radical_SAM_Su"/>
    <property type="match status" value="1"/>
</dbReference>
<keyword evidence="10" id="KW-1185">Reference proteome</keyword>
<reference evidence="9" key="1">
    <citation type="submission" date="2021-11" db="EMBL/GenBank/DDBJ databases">
        <title>A Novel Adlercreutzia Species, isolated from a Allomyrina dichotoma larva feces.</title>
        <authorList>
            <person name="Suh M.K."/>
        </authorList>
    </citation>
    <scope>NUCLEOTIDE SEQUENCE</scope>
    <source>
        <strain evidence="9">JBNU-10</strain>
    </source>
</reference>
<evidence type="ECO:0000259" key="8">
    <source>
        <dbReference type="PROSITE" id="PS51918"/>
    </source>
</evidence>
<sequence length="309" mass="32122">MAERAAAPECGGPDGPAAAPAPGGTPAAGGGGAQVTCPVCPRACSLAEGQRGACRARVARGGAVVDENYGRVTALALDPIEKKPLARFRPGTRILSVGSYGCNLRCPFCQNASIACAGPDDVEWRAYAPEELVAMADELRSRGNTGLAFTYNEPLVGYEFVRDCAALAHERGLASVLVSNGMVSPGPLAELAGLIDAANIDLKGFTREFYDQVGGDLAAVKRTIATLAADPGCHLEVTTLIVPGMNDDAAQVDAMAAWLASLDPDIPYHVTRFFPCHRMADAAPTSVADVRALAAVARRHLRHVVVGNC</sequence>
<evidence type="ECO:0000256" key="7">
    <source>
        <dbReference type="SAM" id="MobiDB-lite"/>
    </source>
</evidence>
<comment type="cofactor">
    <cofactor evidence="1">
        <name>[4Fe-4S] cluster</name>
        <dbReference type="ChEBI" id="CHEBI:49883"/>
    </cofactor>
</comment>
<dbReference type="EMBL" id="JAJMLW010000003">
    <property type="protein sequence ID" value="MCI2242405.1"/>
    <property type="molecule type" value="Genomic_DNA"/>
</dbReference>
<dbReference type="InterPro" id="IPR034457">
    <property type="entry name" value="Organic_radical-activating"/>
</dbReference>
<dbReference type="PANTHER" id="PTHR30352">
    <property type="entry name" value="PYRUVATE FORMATE-LYASE-ACTIVATING ENZYME"/>
    <property type="match status" value="1"/>
</dbReference>
<name>A0ABS9WI04_9ACTN</name>
<keyword evidence="2" id="KW-0004">4Fe-4S</keyword>
<keyword evidence="4" id="KW-0479">Metal-binding</keyword>
<dbReference type="SFLD" id="SFLDS00029">
    <property type="entry name" value="Radical_SAM"/>
    <property type="match status" value="1"/>
</dbReference>
<evidence type="ECO:0000256" key="5">
    <source>
        <dbReference type="ARBA" id="ARBA00023004"/>
    </source>
</evidence>
<dbReference type="Pfam" id="PF04055">
    <property type="entry name" value="Radical_SAM"/>
    <property type="match status" value="1"/>
</dbReference>
<dbReference type="PIRSF" id="PIRSF004869">
    <property type="entry name" value="PflX_prd"/>
    <property type="match status" value="1"/>
</dbReference>
<evidence type="ECO:0000313" key="9">
    <source>
        <dbReference type="EMBL" id="MCI2242405.1"/>
    </source>
</evidence>
<organism evidence="9 10">
    <name type="scientific">Adlercreutzia faecimuris</name>
    <dbReference type="NCBI Taxonomy" id="2897341"/>
    <lineage>
        <taxon>Bacteria</taxon>
        <taxon>Bacillati</taxon>
        <taxon>Actinomycetota</taxon>
        <taxon>Coriobacteriia</taxon>
        <taxon>Eggerthellales</taxon>
        <taxon>Eggerthellaceae</taxon>
        <taxon>Adlercreutzia</taxon>
    </lineage>
</organism>
<dbReference type="Proteomes" id="UP001430755">
    <property type="component" value="Unassembled WGS sequence"/>
</dbReference>
<protein>
    <submittedName>
        <fullName evidence="9">AmmeMemoRadiSam system radical SAM enzyme</fullName>
    </submittedName>
</protein>
<gene>
    <name evidence="9" type="primary">amrS</name>
    <name evidence="9" type="ORF">LPT13_08585</name>
</gene>
<dbReference type="InterPro" id="IPR016431">
    <property type="entry name" value="Pyrv-formate_lyase-activ_prd"/>
</dbReference>
<dbReference type="RefSeq" id="WP_242165640.1">
    <property type="nucleotide sequence ID" value="NZ_JAJMLW010000003.1"/>
</dbReference>
<evidence type="ECO:0000313" key="10">
    <source>
        <dbReference type="Proteomes" id="UP001430755"/>
    </source>
</evidence>
<evidence type="ECO:0000256" key="4">
    <source>
        <dbReference type="ARBA" id="ARBA00022723"/>
    </source>
</evidence>
<dbReference type="InterPro" id="IPR058240">
    <property type="entry name" value="rSAM_sf"/>
</dbReference>
<keyword evidence="5" id="KW-0408">Iron</keyword>
<evidence type="ECO:0000256" key="6">
    <source>
        <dbReference type="ARBA" id="ARBA00023014"/>
    </source>
</evidence>
<evidence type="ECO:0000256" key="3">
    <source>
        <dbReference type="ARBA" id="ARBA00022691"/>
    </source>
</evidence>
<dbReference type="PANTHER" id="PTHR30352:SF5">
    <property type="entry name" value="PYRUVATE FORMATE-LYASE 1-ACTIVATING ENZYME"/>
    <property type="match status" value="1"/>
</dbReference>
<evidence type="ECO:0000256" key="2">
    <source>
        <dbReference type="ARBA" id="ARBA00022485"/>
    </source>
</evidence>
<accession>A0ABS9WI04</accession>
<proteinExistence type="predicted"/>
<evidence type="ECO:0000256" key="1">
    <source>
        <dbReference type="ARBA" id="ARBA00001966"/>
    </source>
</evidence>
<dbReference type="CDD" id="cd01335">
    <property type="entry name" value="Radical_SAM"/>
    <property type="match status" value="1"/>
</dbReference>
<feature type="domain" description="Radical SAM core" evidence="8">
    <location>
        <begin position="87"/>
        <end position="303"/>
    </location>
</feature>
<keyword evidence="6" id="KW-0411">Iron-sulfur</keyword>
<feature type="compositionally biased region" description="Low complexity" evidence="7">
    <location>
        <begin position="1"/>
        <end position="25"/>
    </location>
</feature>
<dbReference type="SUPFAM" id="SSF102114">
    <property type="entry name" value="Radical SAM enzymes"/>
    <property type="match status" value="1"/>
</dbReference>
<dbReference type="Gene3D" id="3.20.20.70">
    <property type="entry name" value="Aldolase class I"/>
    <property type="match status" value="1"/>
</dbReference>
<keyword evidence="3" id="KW-0949">S-adenosyl-L-methionine</keyword>
<dbReference type="InterPro" id="IPR027596">
    <property type="entry name" value="AmmeMemoSam_rS"/>
</dbReference>
<dbReference type="InterPro" id="IPR007197">
    <property type="entry name" value="rSAM"/>
</dbReference>
<dbReference type="PROSITE" id="PS51918">
    <property type="entry name" value="RADICAL_SAM"/>
    <property type="match status" value="1"/>
</dbReference>